<dbReference type="EMBL" id="JAPZBS010000007">
    <property type="protein sequence ID" value="KAJ5369223.1"/>
    <property type="molecule type" value="Genomic_DNA"/>
</dbReference>
<sequence length="68" mass="7604">MTHLVPVTNEATSRVLVGLGDSPLYRQAHPRVQGPLSRPLMRARDGVELRPFVGIERSELHLQEFQSG</sequence>
<gene>
    <name evidence="1" type="ORF">N7496_008983</name>
</gene>
<proteinExistence type="predicted"/>
<reference evidence="1" key="1">
    <citation type="submission" date="2022-11" db="EMBL/GenBank/DDBJ databases">
        <authorList>
            <person name="Petersen C."/>
        </authorList>
    </citation>
    <scope>NUCLEOTIDE SEQUENCE</scope>
    <source>
        <strain evidence="1">IBT 29864</strain>
    </source>
</reference>
<dbReference type="Proteomes" id="UP001147782">
    <property type="component" value="Unassembled WGS sequence"/>
</dbReference>
<accession>A0A9W9S432</accession>
<dbReference type="GeneID" id="81441081"/>
<name>A0A9W9S432_9EURO</name>
<dbReference type="RefSeq" id="XP_056553965.1">
    <property type="nucleotide sequence ID" value="XM_056701902.1"/>
</dbReference>
<comment type="caution">
    <text evidence="1">The sequence shown here is derived from an EMBL/GenBank/DDBJ whole genome shotgun (WGS) entry which is preliminary data.</text>
</comment>
<evidence type="ECO:0000313" key="1">
    <source>
        <dbReference type="EMBL" id="KAJ5369223.1"/>
    </source>
</evidence>
<evidence type="ECO:0000313" key="2">
    <source>
        <dbReference type="Proteomes" id="UP001147782"/>
    </source>
</evidence>
<reference evidence="1" key="2">
    <citation type="journal article" date="2023" name="IMA Fungus">
        <title>Comparative genomic study of the Penicillium genus elucidates a diverse pangenome and 15 lateral gene transfer events.</title>
        <authorList>
            <person name="Petersen C."/>
            <person name="Sorensen T."/>
            <person name="Nielsen M.R."/>
            <person name="Sondergaard T.E."/>
            <person name="Sorensen J.L."/>
            <person name="Fitzpatrick D.A."/>
            <person name="Frisvad J.C."/>
            <person name="Nielsen K.L."/>
        </authorList>
    </citation>
    <scope>NUCLEOTIDE SEQUENCE</scope>
    <source>
        <strain evidence="1">IBT 29864</strain>
    </source>
</reference>
<dbReference type="AlphaFoldDB" id="A0A9W9S432"/>
<protein>
    <submittedName>
        <fullName evidence="1">Uncharacterized protein</fullName>
    </submittedName>
</protein>
<organism evidence="1 2">
    <name type="scientific">Penicillium cataractarum</name>
    <dbReference type="NCBI Taxonomy" id="2100454"/>
    <lineage>
        <taxon>Eukaryota</taxon>
        <taxon>Fungi</taxon>
        <taxon>Dikarya</taxon>
        <taxon>Ascomycota</taxon>
        <taxon>Pezizomycotina</taxon>
        <taxon>Eurotiomycetes</taxon>
        <taxon>Eurotiomycetidae</taxon>
        <taxon>Eurotiales</taxon>
        <taxon>Aspergillaceae</taxon>
        <taxon>Penicillium</taxon>
    </lineage>
</organism>
<keyword evidence="2" id="KW-1185">Reference proteome</keyword>